<feature type="compositionally biased region" description="Low complexity" evidence="1">
    <location>
        <begin position="160"/>
        <end position="179"/>
    </location>
</feature>
<accession>A0A6P7L9W1</accession>
<feature type="compositionally biased region" description="Basic residues" evidence="1">
    <location>
        <begin position="83"/>
        <end position="95"/>
    </location>
</feature>
<organism evidence="3 4">
    <name type="scientific">Betta splendens</name>
    <name type="common">Siamese fighting fish</name>
    <dbReference type="NCBI Taxonomy" id="158456"/>
    <lineage>
        <taxon>Eukaryota</taxon>
        <taxon>Metazoa</taxon>
        <taxon>Chordata</taxon>
        <taxon>Craniata</taxon>
        <taxon>Vertebrata</taxon>
        <taxon>Euteleostomi</taxon>
        <taxon>Actinopterygii</taxon>
        <taxon>Neopterygii</taxon>
        <taxon>Teleostei</taxon>
        <taxon>Neoteleostei</taxon>
        <taxon>Acanthomorphata</taxon>
        <taxon>Anabantaria</taxon>
        <taxon>Anabantiformes</taxon>
        <taxon>Anabantoidei</taxon>
        <taxon>Osphronemidae</taxon>
        <taxon>Betta</taxon>
    </lineage>
</organism>
<dbReference type="GeneID" id="114845794"/>
<feature type="compositionally biased region" description="Low complexity" evidence="1">
    <location>
        <begin position="269"/>
        <end position="282"/>
    </location>
</feature>
<feature type="compositionally biased region" description="Polar residues" evidence="1">
    <location>
        <begin position="68"/>
        <end position="78"/>
    </location>
</feature>
<gene>
    <name evidence="4" type="primary">LOC114845794</name>
</gene>
<protein>
    <submittedName>
        <fullName evidence="4">Uncharacterized protein LOC114845794</fullName>
    </submittedName>
</protein>
<dbReference type="Proteomes" id="UP000515150">
    <property type="component" value="Chromosome 19"/>
</dbReference>
<feature type="region of interest" description="Disordered" evidence="1">
    <location>
        <begin position="269"/>
        <end position="295"/>
    </location>
</feature>
<name>A0A6P7L9W1_BETSP</name>
<evidence type="ECO:0000259" key="2">
    <source>
        <dbReference type="Pfam" id="PF15235"/>
    </source>
</evidence>
<dbReference type="InterPro" id="IPR032745">
    <property type="entry name" value="GRIN_C"/>
</dbReference>
<feature type="region of interest" description="Disordered" evidence="1">
    <location>
        <begin position="496"/>
        <end position="627"/>
    </location>
</feature>
<evidence type="ECO:0000313" key="4">
    <source>
        <dbReference type="RefSeq" id="XP_028990089.1"/>
    </source>
</evidence>
<feature type="compositionally biased region" description="Pro residues" evidence="1">
    <location>
        <begin position="181"/>
        <end position="192"/>
    </location>
</feature>
<reference evidence="4" key="1">
    <citation type="submission" date="2025-08" db="UniProtKB">
        <authorList>
            <consortium name="RefSeq"/>
        </authorList>
    </citation>
    <scope>IDENTIFICATION</scope>
</reference>
<feature type="compositionally biased region" description="Polar residues" evidence="1">
    <location>
        <begin position="10"/>
        <end position="25"/>
    </location>
</feature>
<feature type="region of interest" description="Disordered" evidence="1">
    <location>
        <begin position="386"/>
        <end position="436"/>
    </location>
</feature>
<dbReference type="InParanoid" id="A0A6P7L9W1"/>
<feature type="region of interest" description="Disordered" evidence="1">
    <location>
        <begin position="1"/>
        <end position="39"/>
    </location>
</feature>
<dbReference type="OrthoDB" id="10049175at2759"/>
<sequence length="627" mass="66129">MARSGRPASESFQPSGSAACQSSTVGREDDDDHAPIFSLSKSSMDVVAASGPSSQRDPVWSALDLRRSLSTNTPSDPSSAALHRLRPHAWQRKSASHSLQLPLAAPGADTHAPPAPGERWSACSACSACSDGTLSRSSTPDTVVCAGASRPSSLGHDASESPLSKVTSPSSTPSPFISPLCTPPAPAGPTPTTPSTDGPGAQLASSPGPSPGTRNSSSFASNAEDEGFLENNVLFFQFPSPIPSLVNVAEGGGSIEHKCFVKDSLEPLSEAAAASPEPELSSMTPSPPAGEEAEAPVCGLQLPWQPEQSCWTGRAWKSPLVSSLSDSRLDDVHRIKLHTGDGATKDPKAEVFRQREMVDAAVQTVSPVCSWWDLKRNMDSHSLLGSPPGSRLNLKSSVGSSSNLVSPSSSMFPVSSGEEEERAGDNPTWDINSASVQDLERRRSCLKMQADEADELGRRSSMKQVQWDEDGVRWDAHGASVDPEVLNTAILKHLELQNSPQAPRKSSKKKKAPRPPLLLNAVKATAPELGPPVATLTSACVVEDDSEETPEADGGTEMEEGGRKKEAAGTGGRMSRAEDSNTKDDEEEVYGEEGSIQPSPRGSGPTRKRSVIRSLRPGWCGGRKAED</sequence>
<feature type="compositionally biased region" description="Low complexity" evidence="1">
    <location>
        <begin position="390"/>
        <end position="416"/>
    </location>
</feature>
<feature type="domain" description="G protein-regulated inducer of neurite outgrowth C-terminal" evidence="2">
    <location>
        <begin position="449"/>
        <end position="501"/>
    </location>
</feature>
<feature type="region of interest" description="Disordered" evidence="1">
    <location>
        <begin position="68"/>
        <end position="223"/>
    </location>
</feature>
<feature type="compositionally biased region" description="Low complexity" evidence="1">
    <location>
        <begin position="121"/>
        <end position="130"/>
    </location>
</feature>
<keyword evidence="3" id="KW-1185">Reference proteome</keyword>
<dbReference type="KEGG" id="bspl:114845794"/>
<dbReference type="RefSeq" id="XP_028990089.1">
    <property type="nucleotide sequence ID" value="XM_029134256.3"/>
</dbReference>
<feature type="compositionally biased region" description="Polar residues" evidence="1">
    <location>
        <begin position="132"/>
        <end position="141"/>
    </location>
</feature>
<evidence type="ECO:0000256" key="1">
    <source>
        <dbReference type="SAM" id="MobiDB-lite"/>
    </source>
</evidence>
<feature type="compositionally biased region" description="Polar residues" evidence="1">
    <location>
        <begin position="203"/>
        <end position="221"/>
    </location>
</feature>
<proteinExistence type="predicted"/>
<dbReference type="AlphaFoldDB" id="A0A6P7L9W1"/>
<evidence type="ECO:0000313" key="3">
    <source>
        <dbReference type="Proteomes" id="UP000515150"/>
    </source>
</evidence>
<feature type="compositionally biased region" description="Acidic residues" evidence="1">
    <location>
        <begin position="542"/>
        <end position="559"/>
    </location>
</feature>
<dbReference type="Pfam" id="PF15235">
    <property type="entry name" value="GRIN_C"/>
    <property type="match status" value="1"/>
</dbReference>